<name>A0A066XQ41_COLSU</name>
<protein>
    <submittedName>
        <fullName evidence="2">Uncharacterized protein</fullName>
    </submittedName>
</protein>
<feature type="region of interest" description="Disordered" evidence="1">
    <location>
        <begin position="226"/>
        <end position="324"/>
    </location>
</feature>
<dbReference type="OrthoDB" id="4850838at2759"/>
<accession>A0A066XQ41</accession>
<evidence type="ECO:0000256" key="1">
    <source>
        <dbReference type="SAM" id="MobiDB-lite"/>
    </source>
</evidence>
<organism evidence="2 3">
    <name type="scientific">Colletotrichum sublineola</name>
    <name type="common">Sorghum anthracnose fungus</name>
    <dbReference type="NCBI Taxonomy" id="1173701"/>
    <lineage>
        <taxon>Eukaryota</taxon>
        <taxon>Fungi</taxon>
        <taxon>Dikarya</taxon>
        <taxon>Ascomycota</taxon>
        <taxon>Pezizomycotina</taxon>
        <taxon>Sordariomycetes</taxon>
        <taxon>Hypocreomycetidae</taxon>
        <taxon>Glomerellales</taxon>
        <taxon>Glomerellaceae</taxon>
        <taxon>Colletotrichum</taxon>
        <taxon>Colletotrichum graminicola species complex</taxon>
    </lineage>
</organism>
<dbReference type="EMBL" id="JMSE01000769">
    <property type="protein sequence ID" value="KDN67866.1"/>
    <property type="molecule type" value="Genomic_DNA"/>
</dbReference>
<dbReference type="AlphaFoldDB" id="A0A066XQ41"/>
<sequence length="324" mass="35292">MSVLQYIQHEQAKPLMATTCVGSLHRHIFLRCCRSGDIEEPCVVCGEEGKECMTIPEELLGAAQCLLNHARDIAAKHCRKNGGLHHCLQRACAAWNELLEFIDQPIELTEADTEAVKIQKLIPSREISLTRLLWDLKDEIHPRLAALAPSWSYHLGPARRLREALAAIPSPRASPTPGVAKEGSLSEFPQLMSADVVAKITEFAANSAPICGARYPRIRLLIREGDRAEGGNRSRREPGDGNATNPPAAKRATVKGACTAAPKHGNRPTKNDDDGEGEDDKKEIQTGPVTRSGGKRPAPDEDSDGDEGKSRKRTRAQKKAAAET</sequence>
<evidence type="ECO:0000313" key="2">
    <source>
        <dbReference type="EMBL" id="KDN67866.1"/>
    </source>
</evidence>
<reference evidence="3" key="1">
    <citation type="journal article" date="2014" name="Genome Announc.">
        <title>Draft genome sequence of Colletotrichum sublineola, a destructive pathogen of cultivated sorghum.</title>
        <authorList>
            <person name="Baroncelli R."/>
            <person name="Sanz-Martin J.M."/>
            <person name="Rech G.E."/>
            <person name="Sukno S.A."/>
            <person name="Thon M.R."/>
        </authorList>
    </citation>
    <scope>NUCLEOTIDE SEQUENCE [LARGE SCALE GENOMIC DNA]</scope>
    <source>
        <strain evidence="3">TX430BB</strain>
    </source>
</reference>
<evidence type="ECO:0000313" key="3">
    <source>
        <dbReference type="Proteomes" id="UP000027238"/>
    </source>
</evidence>
<dbReference type="eggNOG" id="ENOG502T5MS">
    <property type="taxonomic scope" value="Eukaryota"/>
</dbReference>
<proteinExistence type="predicted"/>
<gene>
    <name evidence="2" type="ORF">CSUB01_10038</name>
</gene>
<dbReference type="Proteomes" id="UP000027238">
    <property type="component" value="Unassembled WGS sequence"/>
</dbReference>
<keyword evidence="3" id="KW-1185">Reference proteome</keyword>
<comment type="caution">
    <text evidence="2">The sequence shown here is derived from an EMBL/GenBank/DDBJ whole genome shotgun (WGS) entry which is preliminary data.</text>
</comment>
<dbReference type="HOGENOM" id="CLU_857921_0_0_1"/>
<feature type="compositionally biased region" description="Basic and acidic residues" evidence="1">
    <location>
        <begin position="226"/>
        <end position="239"/>
    </location>
</feature>